<organism evidence="2 3">
    <name type="scientific">Colletotrichum scovillei</name>
    <dbReference type="NCBI Taxonomy" id="1209932"/>
    <lineage>
        <taxon>Eukaryota</taxon>
        <taxon>Fungi</taxon>
        <taxon>Dikarya</taxon>
        <taxon>Ascomycota</taxon>
        <taxon>Pezizomycotina</taxon>
        <taxon>Sordariomycetes</taxon>
        <taxon>Hypocreomycetidae</taxon>
        <taxon>Glomerellales</taxon>
        <taxon>Glomerellaceae</taxon>
        <taxon>Colletotrichum</taxon>
        <taxon>Colletotrichum acutatum species complex</taxon>
    </lineage>
</organism>
<keyword evidence="1" id="KW-1133">Transmembrane helix</keyword>
<dbReference type="EMBL" id="JAESDN010000001">
    <property type="protein sequence ID" value="KAG7057405.1"/>
    <property type="molecule type" value="Genomic_DNA"/>
</dbReference>
<reference evidence="2" key="1">
    <citation type="submission" date="2021-05" db="EMBL/GenBank/DDBJ databases">
        <title>Comparative genomics of three Colletotrichum scovillei strains and genetic complementation revealed genes involved fungal growth and virulence on chili pepper.</title>
        <authorList>
            <person name="Hsieh D.-K."/>
            <person name="Chuang S.-C."/>
            <person name="Chen C.-Y."/>
            <person name="Chao Y.-T."/>
            <person name="Lu M.-Y.J."/>
            <person name="Lee M.-H."/>
            <person name="Shih M.-C."/>
        </authorList>
    </citation>
    <scope>NUCLEOTIDE SEQUENCE</scope>
    <source>
        <strain evidence="2">Coll-153</strain>
    </source>
</reference>
<dbReference type="Proteomes" id="UP000699042">
    <property type="component" value="Unassembled WGS sequence"/>
</dbReference>
<proteinExistence type="predicted"/>
<feature type="transmembrane region" description="Helical" evidence="1">
    <location>
        <begin position="12"/>
        <end position="35"/>
    </location>
</feature>
<evidence type="ECO:0000313" key="3">
    <source>
        <dbReference type="Proteomes" id="UP000699042"/>
    </source>
</evidence>
<sequence length="78" mass="8592">MRFNEDGVVLSIISILLASLLSNGNIATFATTLTLRFLGIFGRERVFNLINEERALESKSRLETSKPIWSSLGVGHGI</sequence>
<keyword evidence="3" id="KW-1185">Reference proteome</keyword>
<comment type="caution">
    <text evidence="2">The sequence shown here is derived from an EMBL/GenBank/DDBJ whole genome shotgun (WGS) entry which is preliminary data.</text>
</comment>
<gene>
    <name evidence="2" type="ORF">JMJ77_004793</name>
</gene>
<evidence type="ECO:0000256" key="1">
    <source>
        <dbReference type="SAM" id="Phobius"/>
    </source>
</evidence>
<evidence type="ECO:0000313" key="2">
    <source>
        <dbReference type="EMBL" id="KAG7057405.1"/>
    </source>
</evidence>
<accession>A0A9P7RI47</accession>
<keyword evidence="1" id="KW-0812">Transmembrane</keyword>
<keyword evidence="1" id="KW-0472">Membrane</keyword>
<dbReference type="AlphaFoldDB" id="A0A9P7RI47"/>
<name>A0A9P7RI47_9PEZI</name>
<protein>
    <submittedName>
        <fullName evidence="2">Uncharacterized protein</fullName>
    </submittedName>
</protein>